<dbReference type="EMBL" id="MHLO01000041">
    <property type="protein sequence ID" value="OGZ10997.1"/>
    <property type="molecule type" value="Genomic_DNA"/>
</dbReference>
<sequence length="320" mass="35041">MANEGKCAVVTGGAGFIGSHLVDELIQRGYDVRVIDNLAAGKKEQVNPKAEFHQVDIRDKEALSPIMKGADYVFHLAALPRVQFSIDNPEEADAVNIGGTLNVLLAAKDAGVKRFVYSASGSAYGEQQEVPFREEMHARPISPYGLHKYVGEHYARVFSVVYGLPAVSLRYFNVYGSRLDPTGPYALVIAKFLQQRKDGQVLTVTGDGEQTRDFTHVRDVVRANILAAESGNVGAGEVINVGAGRNMTVNRIAELVGGEVEYVPARLEPRHARADRSRAKELLGWEPEVLIEKGVLELLREWGLDCICDDKKCVCAFADD</sequence>
<dbReference type="InterPro" id="IPR001509">
    <property type="entry name" value="Epimerase_deHydtase"/>
</dbReference>
<proteinExistence type="inferred from homology"/>
<dbReference type="Pfam" id="PF01370">
    <property type="entry name" value="Epimerase"/>
    <property type="match status" value="1"/>
</dbReference>
<dbReference type="Proteomes" id="UP000178636">
    <property type="component" value="Unassembled WGS sequence"/>
</dbReference>
<dbReference type="AlphaFoldDB" id="A0A1G2DBI7"/>
<accession>A0A1G2DBI7</accession>
<dbReference type="InterPro" id="IPR036291">
    <property type="entry name" value="NAD(P)-bd_dom_sf"/>
</dbReference>
<comment type="caution">
    <text evidence="3">The sequence shown here is derived from an EMBL/GenBank/DDBJ whole genome shotgun (WGS) entry which is preliminary data.</text>
</comment>
<dbReference type="Gene3D" id="3.40.50.720">
    <property type="entry name" value="NAD(P)-binding Rossmann-like Domain"/>
    <property type="match status" value="1"/>
</dbReference>
<evidence type="ECO:0000313" key="4">
    <source>
        <dbReference type="Proteomes" id="UP000178636"/>
    </source>
</evidence>
<gene>
    <name evidence="3" type="ORF">A3C93_01455</name>
</gene>
<feature type="domain" description="NAD-dependent epimerase/dehydratase" evidence="2">
    <location>
        <begin position="9"/>
        <end position="242"/>
    </location>
</feature>
<evidence type="ECO:0000259" key="2">
    <source>
        <dbReference type="Pfam" id="PF01370"/>
    </source>
</evidence>
<name>A0A1G2DBI7_9BACT</name>
<evidence type="ECO:0000256" key="1">
    <source>
        <dbReference type="ARBA" id="ARBA00007637"/>
    </source>
</evidence>
<organism evidence="3 4">
    <name type="scientific">Candidatus Lloydbacteria bacterium RIFCSPHIGHO2_02_FULL_54_17</name>
    <dbReference type="NCBI Taxonomy" id="1798664"/>
    <lineage>
        <taxon>Bacteria</taxon>
        <taxon>Candidatus Lloydiibacteriota</taxon>
    </lineage>
</organism>
<comment type="similarity">
    <text evidence="1">Belongs to the NAD(P)-dependent epimerase/dehydratase family.</text>
</comment>
<evidence type="ECO:0000313" key="3">
    <source>
        <dbReference type="EMBL" id="OGZ10997.1"/>
    </source>
</evidence>
<dbReference type="Gene3D" id="3.90.25.10">
    <property type="entry name" value="UDP-galactose 4-epimerase, domain 1"/>
    <property type="match status" value="1"/>
</dbReference>
<dbReference type="PANTHER" id="PTHR43000">
    <property type="entry name" value="DTDP-D-GLUCOSE 4,6-DEHYDRATASE-RELATED"/>
    <property type="match status" value="1"/>
</dbReference>
<dbReference type="SUPFAM" id="SSF51735">
    <property type="entry name" value="NAD(P)-binding Rossmann-fold domains"/>
    <property type="match status" value="1"/>
</dbReference>
<reference evidence="3 4" key="1">
    <citation type="journal article" date="2016" name="Nat. Commun.">
        <title>Thousands of microbial genomes shed light on interconnected biogeochemical processes in an aquifer system.</title>
        <authorList>
            <person name="Anantharaman K."/>
            <person name="Brown C.T."/>
            <person name="Hug L.A."/>
            <person name="Sharon I."/>
            <person name="Castelle C.J."/>
            <person name="Probst A.J."/>
            <person name="Thomas B.C."/>
            <person name="Singh A."/>
            <person name="Wilkins M.J."/>
            <person name="Karaoz U."/>
            <person name="Brodie E.L."/>
            <person name="Williams K.H."/>
            <person name="Hubbard S.S."/>
            <person name="Banfield J.F."/>
        </authorList>
    </citation>
    <scope>NUCLEOTIDE SEQUENCE [LARGE SCALE GENOMIC DNA]</scope>
</reference>
<dbReference type="STRING" id="1798664.A3C93_01455"/>
<protein>
    <recommendedName>
        <fullName evidence="2">NAD-dependent epimerase/dehydratase domain-containing protein</fullName>
    </recommendedName>
</protein>